<evidence type="ECO:0000256" key="1">
    <source>
        <dbReference type="SAM" id="MobiDB-lite"/>
    </source>
</evidence>
<keyword evidence="3" id="KW-1185">Reference proteome</keyword>
<protein>
    <recommendedName>
        <fullName evidence="4">Lipoprotein</fullName>
    </recommendedName>
</protein>
<organism evidence="2 3">
    <name type="scientific">Winogradskyella maritima</name>
    <dbReference type="NCBI Taxonomy" id="1517766"/>
    <lineage>
        <taxon>Bacteria</taxon>
        <taxon>Pseudomonadati</taxon>
        <taxon>Bacteroidota</taxon>
        <taxon>Flavobacteriia</taxon>
        <taxon>Flavobacteriales</taxon>
        <taxon>Flavobacteriaceae</taxon>
        <taxon>Winogradskyella</taxon>
    </lineage>
</organism>
<feature type="compositionally biased region" description="Gly residues" evidence="1">
    <location>
        <begin position="166"/>
        <end position="178"/>
    </location>
</feature>
<dbReference type="EMBL" id="JBHSAT010000004">
    <property type="protein sequence ID" value="MFC3877490.1"/>
    <property type="molecule type" value="Genomic_DNA"/>
</dbReference>
<name>A0ABV8AIE5_9FLAO</name>
<evidence type="ECO:0008006" key="4">
    <source>
        <dbReference type="Google" id="ProtNLM"/>
    </source>
</evidence>
<dbReference type="Proteomes" id="UP001595812">
    <property type="component" value="Unassembled WGS sequence"/>
</dbReference>
<gene>
    <name evidence="2" type="ORF">ACFOSX_09625</name>
</gene>
<comment type="caution">
    <text evidence="2">The sequence shown here is derived from an EMBL/GenBank/DDBJ whole genome shotgun (WGS) entry which is preliminary data.</text>
</comment>
<reference evidence="3" key="1">
    <citation type="journal article" date="2019" name="Int. J. Syst. Evol. Microbiol.">
        <title>The Global Catalogue of Microorganisms (GCM) 10K type strain sequencing project: providing services to taxonomists for standard genome sequencing and annotation.</title>
        <authorList>
            <consortium name="The Broad Institute Genomics Platform"/>
            <consortium name="The Broad Institute Genome Sequencing Center for Infectious Disease"/>
            <person name="Wu L."/>
            <person name="Ma J."/>
        </authorList>
    </citation>
    <scope>NUCLEOTIDE SEQUENCE [LARGE SCALE GENOMIC DNA]</scope>
    <source>
        <strain evidence="3">CECT 8979</strain>
    </source>
</reference>
<dbReference type="RefSeq" id="WP_386099880.1">
    <property type="nucleotide sequence ID" value="NZ_JBHSAT010000004.1"/>
</dbReference>
<evidence type="ECO:0000313" key="3">
    <source>
        <dbReference type="Proteomes" id="UP001595812"/>
    </source>
</evidence>
<feature type="region of interest" description="Disordered" evidence="1">
    <location>
        <begin position="147"/>
        <end position="178"/>
    </location>
</feature>
<sequence length="178" mass="19374">MKKLLPLLLGFILGLGAMYLYCADTLTVSDEEPPKVIKPKGVITPAQARVLNDNWTKKGQVFLDSVETRPDNRSSWWSIDDINSYITYADKQTDSLGFDLTGLRMYYGRYSNNAPNGNADYATIFIVPTGKKKNTTSEGSFVPIKINYQGGGNDDDVDGADPLNRGGNGHPPGTGYGG</sequence>
<accession>A0ABV8AIE5</accession>
<proteinExistence type="predicted"/>
<evidence type="ECO:0000313" key="2">
    <source>
        <dbReference type="EMBL" id="MFC3877490.1"/>
    </source>
</evidence>